<dbReference type="InterPro" id="IPR001173">
    <property type="entry name" value="Glyco_trans_2-like"/>
</dbReference>
<dbReference type="GO" id="GO:0016757">
    <property type="term" value="F:glycosyltransferase activity"/>
    <property type="evidence" value="ECO:0007669"/>
    <property type="project" value="UniProtKB-KW"/>
</dbReference>
<evidence type="ECO:0000313" key="5">
    <source>
        <dbReference type="EMBL" id="NEV94202.1"/>
    </source>
</evidence>
<proteinExistence type="inferred from homology"/>
<dbReference type="CDD" id="cd04186">
    <property type="entry name" value="GT_2_like_c"/>
    <property type="match status" value="1"/>
</dbReference>
<organism evidence="5 6">
    <name type="scientific">Psychroflexus aurantiacus</name>
    <dbReference type="NCBI Taxonomy" id="2709310"/>
    <lineage>
        <taxon>Bacteria</taxon>
        <taxon>Pseudomonadati</taxon>
        <taxon>Bacteroidota</taxon>
        <taxon>Flavobacteriia</taxon>
        <taxon>Flavobacteriales</taxon>
        <taxon>Flavobacteriaceae</taxon>
        <taxon>Psychroflexus</taxon>
    </lineage>
</organism>
<dbReference type="RefSeq" id="WP_164004924.1">
    <property type="nucleotide sequence ID" value="NZ_JAAIKD010000004.1"/>
</dbReference>
<feature type="domain" description="Glycosyltransferase 2-like" evidence="4">
    <location>
        <begin position="5"/>
        <end position="176"/>
    </location>
</feature>
<dbReference type="Gene3D" id="3.90.550.10">
    <property type="entry name" value="Spore Coat Polysaccharide Biosynthesis Protein SpsA, Chain A"/>
    <property type="match status" value="1"/>
</dbReference>
<evidence type="ECO:0000256" key="1">
    <source>
        <dbReference type="ARBA" id="ARBA00006739"/>
    </source>
</evidence>
<keyword evidence="2" id="KW-0328">Glycosyltransferase</keyword>
<dbReference type="Pfam" id="PF00535">
    <property type="entry name" value="Glycos_transf_2"/>
    <property type="match status" value="1"/>
</dbReference>
<sequence length="334" mass="37977">MKAAVVILNWNGKKLLETYLPSVLAHSVNAKVYVADNASTDDSLDFIAETFPEVVILKNESNLGYAGGYNEALKYVEEDIYVLLNNDVEVTHAWLEGLLSLFETSDRIAAVQPKIKSIQHPEKFDYAGAAGGFIDALGYPFCRGRIFDHLENDRGQYDTDMEIFWASGACFAVRKDCFREAKGFDESYFAHQEEIDLCWRLKNSGYSIWCSSKSEVFHQGGGTLSSSSPRKTFLNFRNSLSTLLKNSEKNPIPIIFLRMVMDGLAALRFLGKGKISHCFIILKAHVSFYSHIPEMLNKRRLLKKKKQKFMVKSIVWSSFVLKITRFDQLKFSNK</sequence>
<keyword evidence="6" id="KW-1185">Reference proteome</keyword>
<evidence type="ECO:0000259" key="4">
    <source>
        <dbReference type="Pfam" id="PF00535"/>
    </source>
</evidence>
<comment type="similarity">
    <text evidence="1">Belongs to the glycosyltransferase 2 family.</text>
</comment>
<evidence type="ECO:0000313" key="6">
    <source>
        <dbReference type="Proteomes" id="UP000478505"/>
    </source>
</evidence>
<dbReference type="Proteomes" id="UP000478505">
    <property type="component" value="Unassembled WGS sequence"/>
</dbReference>
<keyword evidence="3 5" id="KW-0808">Transferase</keyword>
<comment type="caution">
    <text evidence="5">The sequence shown here is derived from an EMBL/GenBank/DDBJ whole genome shotgun (WGS) entry which is preliminary data.</text>
</comment>
<evidence type="ECO:0000256" key="2">
    <source>
        <dbReference type="ARBA" id="ARBA00022676"/>
    </source>
</evidence>
<dbReference type="PANTHER" id="PTHR43179">
    <property type="entry name" value="RHAMNOSYLTRANSFERASE WBBL"/>
    <property type="match status" value="1"/>
</dbReference>
<gene>
    <name evidence="5" type="ORF">G3567_08615</name>
</gene>
<reference evidence="5 6" key="1">
    <citation type="submission" date="2020-02" db="EMBL/GenBank/DDBJ databases">
        <title>Flavobacteriaceae Psychroflexus bacterium YR1-1, complete genome.</title>
        <authorList>
            <person name="Li Y."/>
            <person name="Wu S."/>
        </authorList>
    </citation>
    <scope>NUCLEOTIDE SEQUENCE [LARGE SCALE GENOMIC DNA]</scope>
    <source>
        <strain evidence="5 6">YR1-1</strain>
    </source>
</reference>
<protein>
    <submittedName>
        <fullName evidence="5">Glycosyltransferase family 2 protein</fullName>
    </submittedName>
</protein>
<dbReference type="SUPFAM" id="SSF53448">
    <property type="entry name" value="Nucleotide-diphospho-sugar transferases"/>
    <property type="match status" value="1"/>
</dbReference>
<dbReference type="InterPro" id="IPR029044">
    <property type="entry name" value="Nucleotide-diphossugar_trans"/>
</dbReference>
<name>A0A6B3R1R3_9FLAO</name>
<dbReference type="AlphaFoldDB" id="A0A6B3R1R3"/>
<dbReference type="EMBL" id="JAAIKD010000004">
    <property type="protein sequence ID" value="NEV94202.1"/>
    <property type="molecule type" value="Genomic_DNA"/>
</dbReference>
<accession>A0A6B3R1R3</accession>
<evidence type="ECO:0000256" key="3">
    <source>
        <dbReference type="ARBA" id="ARBA00022679"/>
    </source>
</evidence>
<dbReference type="PANTHER" id="PTHR43179:SF12">
    <property type="entry name" value="GALACTOFURANOSYLTRANSFERASE GLFT2"/>
    <property type="match status" value="1"/>
</dbReference>